<dbReference type="SUPFAM" id="SSF53335">
    <property type="entry name" value="S-adenosyl-L-methionine-dependent methyltransferases"/>
    <property type="match status" value="1"/>
</dbReference>
<evidence type="ECO:0000313" key="8">
    <source>
        <dbReference type="Proteomes" id="UP000237502"/>
    </source>
</evidence>
<keyword evidence="1 6" id="KW-0963">Cytoplasm</keyword>
<comment type="caution">
    <text evidence="6">Lacks conserved residue(s) required for the propagation of feature annotation.</text>
</comment>
<dbReference type="Pfam" id="PF02527">
    <property type="entry name" value="GidB"/>
    <property type="match status" value="1"/>
</dbReference>
<sequence>MSNPKELYHIRSVLSMKASDEKAKKINKYINMLVNYPVNLTAYQNKKDAYENLILDSIIPIESENSFLISKKIVDIGTGGGIPGLAWAIYFPEKEFYLVDSVSKKIQALKIFIRELKLTNVYLFCERAEDFAKTHREFFDFATCKALARSDIALEYLAPLVKVNSFISLFKGPSYFKNEMEYTRNVLKKLNIAEFKEIEYEIGEDKKKRYMILFKKIGTTPQKYPRQVGIPKKFPLGETK</sequence>
<evidence type="ECO:0000256" key="6">
    <source>
        <dbReference type="HAMAP-Rule" id="MF_00074"/>
    </source>
</evidence>
<dbReference type="GO" id="GO:0070043">
    <property type="term" value="F:rRNA (guanine-N7-)-methyltransferase activity"/>
    <property type="evidence" value="ECO:0007669"/>
    <property type="project" value="UniProtKB-UniRule"/>
</dbReference>
<proteinExistence type="inferred from homology"/>
<dbReference type="EC" id="2.1.1.-" evidence="6"/>
<dbReference type="InterPro" id="IPR003682">
    <property type="entry name" value="rRNA_ssu_MeTfrase_G"/>
</dbReference>
<feature type="binding site" evidence="6">
    <location>
        <position position="77"/>
    </location>
    <ligand>
        <name>S-adenosyl-L-methionine</name>
        <dbReference type="ChEBI" id="CHEBI:59789"/>
    </ligand>
</feature>
<dbReference type="NCBIfam" id="TIGR00138">
    <property type="entry name" value="rsmG_gidB"/>
    <property type="match status" value="1"/>
</dbReference>
<keyword evidence="5 6" id="KW-0949">S-adenosyl-L-methionine</keyword>
<evidence type="ECO:0000256" key="1">
    <source>
        <dbReference type="ARBA" id="ARBA00022490"/>
    </source>
</evidence>
<comment type="caution">
    <text evidence="7">The sequence shown here is derived from an EMBL/GenBank/DDBJ whole genome shotgun (WGS) entry which is preliminary data.</text>
</comment>
<evidence type="ECO:0000256" key="5">
    <source>
        <dbReference type="ARBA" id="ARBA00022691"/>
    </source>
</evidence>
<dbReference type="HAMAP" id="MF_00074">
    <property type="entry name" value="16SrRNA_methyltr_G"/>
    <property type="match status" value="1"/>
</dbReference>
<evidence type="ECO:0000256" key="4">
    <source>
        <dbReference type="ARBA" id="ARBA00022679"/>
    </source>
</evidence>
<keyword evidence="2 6" id="KW-0698">rRNA processing</keyword>
<evidence type="ECO:0000256" key="2">
    <source>
        <dbReference type="ARBA" id="ARBA00022552"/>
    </source>
</evidence>
<dbReference type="GO" id="GO:0005829">
    <property type="term" value="C:cytosol"/>
    <property type="evidence" value="ECO:0007669"/>
    <property type="project" value="TreeGrafter"/>
</dbReference>
<dbReference type="AlphaFoldDB" id="A0A855MNL5"/>
<name>A0A855MNL5_9BACT</name>
<dbReference type="Proteomes" id="UP000237502">
    <property type="component" value="Unassembled WGS sequence"/>
</dbReference>
<dbReference type="Gene3D" id="3.40.50.150">
    <property type="entry name" value="Vaccinia Virus protein VP39"/>
    <property type="match status" value="1"/>
</dbReference>
<reference evidence="7 8" key="1">
    <citation type="submission" date="2014-01" db="EMBL/GenBank/DDBJ databases">
        <title>Comparative genomics of Petrotoga.</title>
        <authorList>
            <person name="Chow K."/>
            <person name="Charchuk R."/>
            <person name="Nesbo C.L."/>
        </authorList>
    </citation>
    <scope>NUCLEOTIDE SEQUENCE [LARGE SCALE GENOMIC DNA]</scope>
    <source>
        <strain evidence="7 8">DSM 13575</strain>
    </source>
</reference>
<organism evidence="7 8">
    <name type="scientific">Petrotoga sibirica DSM 13575</name>
    <dbReference type="NCBI Taxonomy" id="1122956"/>
    <lineage>
        <taxon>Bacteria</taxon>
        <taxon>Thermotogati</taxon>
        <taxon>Thermotogota</taxon>
        <taxon>Thermotogae</taxon>
        <taxon>Petrotogales</taxon>
        <taxon>Petrotogaceae</taxon>
        <taxon>Petrotoga</taxon>
    </lineage>
</organism>
<protein>
    <recommendedName>
        <fullName evidence="6">Ribosomal RNA small subunit methyltransferase G</fullName>
        <ecNumber evidence="6">2.1.1.-</ecNumber>
    </recommendedName>
    <alternativeName>
        <fullName evidence="6">16S rRNA 7-methylguanosine methyltransferase</fullName>
        <shortName evidence="6">16S rRNA m7G methyltransferase</shortName>
    </alternativeName>
</protein>
<dbReference type="EMBL" id="JAHC01000008">
    <property type="protein sequence ID" value="POZ89094.1"/>
    <property type="molecule type" value="Genomic_DNA"/>
</dbReference>
<feature type="binding site" evidence="6">
    <location>
        <position position="145"/>
    </location>
    <ligand>
        <name>S-adenosyl-L-methionine</name>
        <dbReference type="ChEBI" id="CHEBI:59789"/>
    </ligand>
</feature>
<dbReference type="InterPro" id="IPR029063">
    <property type="entry name" value="SAM-dependent_MTases_sf"/>
</dbReference>
<feature type="binding site" evidence="6">
    <location>
        <begin position="128"/>
        <end position="129"/>
    </location>
    <ligand>
        <name>S-adenosyl-L-methionine</name>
        <dbReference type="ChEBI" id="CHEBI:59789"/>
    </ligand>
</feature>
<gene>
    <name evidence="6" type="primary">rsmG</name>
    <name evidence="7" type="ORF">AA80_02130</name>
</gene>
<evidence type="ECO:0000256" key="3">
    <source>
        <dbReference type="ARBA" id="ARBA00022603"/>
    </source>
</evidence>
<dbReference type="PANTHER" id="PTHR31760">
    <property type="entry name" value="S-ADENOSYL-L-METHIONINE-DEPENDENT METHYLTRANSFERASES SUPERFAMILY PROTEIN"/>
    <property type="match status" value="1"/>
</dbReference>
<accession>A0A855MNL5</accession>
<keyword evidence="4 6" id="KW-0808">Transferase</keyword>
<comment type="similarity">
    <text evidence="6">Belongs to the methyltransferase superfamily. RNA methyltransferase RsmG family.</text>
</comment>
<comment type="function">
    <text evidence="6">Specifically methylates the N7 position of a guanine in 16S rRNA.</text>
</comment>
<dbReference type="PANTHER" id="PTHR31760:SF0">
    <property type="entry name" value="S-ADENOSYL-L-METHIONINE-DEPENDENT METHYLTRANSFERASES SUPERFAMILY PROTEIN"/>
    <property type="match status" value="1"/>
</dbReference>
<comment type="subcellular location">
    <subcellularLocation>
        <location evidence="6">Cytoplasm</location>
    </subcellularLocation>
</comment>
<evidence type="ECO:0000313" key="7">
    <source>
        <dbReference type="EMBL" id="POZ89094.1"/>
    </source>
</evidence>
<keyword evidence="3 6" id="KW-0489">Methyltransferase</keyword>
<dbReference type="CDD" id="cd02440">
    <property type="entry name" value="AdoMet_MTases"/>
    <property type="match status" value="1"/>
</dbReference>